<proteinExistence type="predicted"/>
<reference evidence="3" key="2">
    <citation type="submission" date="2013-10" db="EMBL/GenBank/DDBJ databases">
        <authorList>
            <person name="Aslett M."/>
        </authorList>
    </citation>
    <scope>NUCLEOTIDE SEQUENCE [LARGE SCALE GENOMIC DNA]</scope>
    <source>
        <strain evidence="3">Houghton</strain>
    </source>
</reference>
<feature type="compositionally biased region" description="Low complexity" evidence="1">
    <location>
        <begin position="162"/>
        <end position="178"/>
    </location>
</feature>
<dbReference type="AlphaFoldDB" id="U6LKY6"/>
<dbReference type="InterPro" id="IPR021288">
    <property type="entry name" value="Surface_antigen"/>
</dbReference>
<keyword evidence="4" id="KW-1185">Reference proteome</keyword>
<dbReference type="EMBL" id="HG712457">
    <property type="protein sequence ID" value="CDJ50846.1"/>
    <property type="molecule type" value="Genomic_DNA"/>
</dbReference>
<keyword evidence="2" id="KW-0732">Signal</keyword>
<evidence type="ECO:0000256" key="2">
    <source>
        <dbReference type="SAM" id="SignalP"/>
    </source>
</evidence>
<protein>
    <submittedName>
        <fullName evidence="3">SAG family member</fullName>
    </submittedName>
</protein>
<organism evidence="3 4">
    <name type="scientific">Eimeria brunetti</name>
    <dbReference type="NCBI Taxonomy" id="51314"/>
    <lineage>
        <taxon>Eukaryota</taxon>
        <taxon>Sar</taxon>
        <taxon>Alveolata</taxon>
        <taxon>Apicomplexa</taxon>
        <taxon>Conoidasida</taxon>
        <taxon>Coccidia</taxon>
        <taxon>Eucoccidiorida</taxon>
        <taxon>Eimeriorina</taxon>
        <taxon>Eimeriidae</taxon>
        <taxon>Eimeria</taxon>
    </lineage>
</organism>
<gene>
    <name evidence="3" type="ORF">EBH_0036860</name>
</gene>
<dbReference type="Pfam" id="PF11054">
    <property type="entry name" value="Surface_antigen"/>
    <property type="match status" value="1"/>
</dbReference>
<evidence type="ECO:0000256" key="1">
    <source>
        <dbReference type="SAM" id="MobiDB-lite"/>
    </source>
</evidence>
<feature type="chain" id="PRO_5004674154" evidence="2">
    <location>
        <begin position="20"/>
        <end position="231"/>
    </location>
</feature>
<accession>U6LKY6</accession>
<name>U6LKY6_9EIME</name>
<evidence type="ECO:0000313" key="3">
    <source>
        <dbReference type="EMBL" id="CDJ50846.1"/>
    </source>
</evidence>
<dbReference type="OrthoDB" id="346569at2759"/>
<feature type="region of interest" description="Disordered" evidence="1">
    <location>
        <begin position="162"/>
        <end position="231"/>
    </location>
</feature>
<dbReference type="Proteomes" id="UP000030750">
    <property type="component" value="Unassembled WGS sequence"/>
</dbReference>
<dbReference type="VEuPathDB" id="ToxoDB:EBH_0036860"/>
<evidence type="ECO:0000313" key="4">
    <source>
        <dbReference type="Proteomes" id="UP000030750"/>
    </source>
</evidence>
<feature type="signal peptide" evidence="2">
    <location>
        <begin position="1"/>
        <end position="19"/>
    </location>
</feature>
<reference evidence="3" key="1">
    <citation type="submission" date="2013-10" db="EMBL/GenBank/DDBJ databases">
        <title>Genomic analysis of the causative agents of coccidiosis in chickens.</title>
        <authorList>
            <person name="Reid A.J."/>
            <person name="Blake D."/>
            <person name="Billington K."/>
            <person name="Browne H."/>
            <person name="Dunn M."/>
            <person name="Hung S."/>
            <person name="Kawahara F."/>
            <person name="Miranda-Saavedra D."/>
            <person name="Mourier T."/>
            <person name="Nagra H."/>
            <person name="Otto T.D."/>
            <person name="Rawlings N."/>
            <person name="Sanchez A."/>
            <person name="Sanders M."/>
            <person name="Subramaniam C."/>
            <person name="Tay Y."/>
            <person name="Dear P."/>
            <person name="Doerig C."/>
            <person name="Gruber A."/>
            <person name="Parkinson J."/>
            <person name="Shirley M."/>
            <person name="Wan K.L."/>
            <person name="Berriman M."/>
            <person name="Tomley F."/>
            <person name="Pain A."/>
        </authorList>
    </citation>
    <scope>NUCLEOTIDE SEQUENCE [LARGE SCALE GENOMIC DNA]</scope>
    <source>
        <strain evidence="3">Houghton</strain>
    </source>
</reference>
<sequence>MKRLGSVLLAAAVLGAARAENNDSGVTQKGKADTADCLAEFNKVRAQAALDPFTAEAITDNQIPISDSNYIGKGEAVGKTATPYARTGTYAYAPQTGSTTDCSAAVSFWKGAHANFQALPSEYKSDTEGLYADSKNRSLVALFNPNESATIHCAYFTCPIPTTTTTTPSPTTDTPTQPEGSESTPGAPGRQIPFLSEGQPADVSARLESRSGEPADTPDAFPTSQKDENQN</sequence>